<feature type="domain" description="Radical SAM core" evidence="7">
    <location>
        <begin position="432"/>
        <end position="693"/>
    </location>
</feature>
<protein>
    <submittedName>
        <fullName evidence="8">Radical SAM protein</fullName>
    </submittedName>
</protein>
<proteinExistence type="predicted"/>
<dbReference type="EMBL" id="JAVDDT010000003">
    <property type="protein sequence ID" value="MDQ2069473.1"/>
    <property type="molecule type" value="Genomic_DNA"/>
</dbReference>
<dbReference type="Gene3D" id="3.40.50.280">
    <property type="entry name" value="Cobalamin-binding domain"/>
    <property type="match status" value="1"/>
</dbReference>
<dbReference type="Gene3D" id="3.80.30.20">
    <property type="entry name" value="tm_1862 like domain"/>
    <property type="match status" value="1"/>
</dbReference>
<dbReference type="SUPFAM" id="SSF102114">
    <property type="entry name" value="Radical SAM enzymes"/>
    <property type="match status" value="1"/>
</dbReference>
<feature type="compositionally biased region" description="Basic and acidic residues" evidence="6">
    <location>
        <begin position="208"/>
        <end position="223"/>
    </location>
</feature>
<dbReference type="SMART" id="SM00729">
    <property type="entry name" value="Elp3"/>
    <property type="match status" value="1"/>
</dbReference>
<evidence type="ECO:0000256" key="2">
    <source>
        <dbReference type="ARBA" id="ARBA00022691"/>
    </source>
</evidence>
<evidence type="ECO:0000259" key="7">
    <source>
        <dbReference type="PROSITE" id="PS51918"/>
    </source>
</evidence>
<comment type="caution">
    <text evidence="8">The sequence shown here is derived from an EMBL/GenBank/DDBJ whole genome shotgun (WGS) entry which is preliminary data.</text>
</comment>
<dbReference type="PANTHER" id="PTHR43409">
    <property type="entry name" value="ANAEROBIC MAGNESIUM-PROTOPORPHYRIN IX MONOMETHYL ESTER CYCLASE-RELATED"/>
    <property type="match status" value="1"/>
</dbReference>
<keyword evidence="9" id="KW-1185">Reference proteome</keyword>
<evidence type="ECO:0000256" key="4">
    <source>
        <dbReference type="ARBA" id="ARBA00023004"/>
    </source>
</evidence>
<name>A0ABU0W6C0_9GAMM</name>
<dbReference type="InterPro" id="IPR023404">
    <property type="entry name" value="rSAM_horseshoe"/>
</dbReference>
<evidence type="ECO:0000256" key="6">
    <source>
        <dbReference type="SAM" id="MobiDB-lite"/>
    </source>
</evidence>
<dbReference type="InterPro" id="IPR006638">
    <property type="entry name" value="Elp3/MiaA/NifB-like_rSAM"/>
</dbReference>
<dbReference type="InterPro" id="IPR007197">
    <property type="entry name" value="rSAM"/>
</dbReference>
<evidence type="ECO:0000256" key="3">
    <source>
        <dbReference type="ARBA" id="ARBA00022723"/>
    </source>
</evidence>
<reference evidence="8 9" key="1">
    <citation type="submission" date="2023-08" db="EMBL/GenBank/DDBJ databases">
        <title>Whole-genome sequencing of halo(alkali)philic microorganisms from hypersaline lakes.</title>
        <authorList>
            <person name="Sorokin D.Y."/>
            <person name="Abbas B."/>
            <person name="Merkel A.Y."/>
        </authorList>
    </citation>
    <scope>NUCLEOTIDE SEQUENCE [LARGE SCALE GENOMIC DNA]</scope>
    <source>
        <strain evidence="8 9">AB-CW4</strain>
    </source>
</reference>
<dbReference type="Pfam" id="PF04055">
    <property type="entry name" value="Radical_SAM"/>
    <property type="match status" value="1"/>
</dbReference>
<dbReference type="PROSITE" id="PS51918">
    <property type="entry name" value="RADICAL_SAM"/>
    <property type="match status" value="1"/>
</dbReference>
<dbReference type="Proteomes" id="UP001239019">
    <property type="component" value="Unassembled WGS sequence"/>
</dbReference>
<dbReference type="SFLD" id="SFLDG01082">
    <property type="entry name" value="B12-binding_domain_containing"/>
    <property type="match status" value="1"/>
</dbReference>
<gene>
    <name evidence="8" type="ORF">RBH19_06285</name>
</gene>
<keyword evidence="4" id="KW-0408">Iron</keyword>
<accession>A0ABU0W6C0</accession>
<evidence type="ECO:0000256" key="5">
    <source>
        <dbReference type="ARBA" id="ARBA00023014"/>
    </source>
</evidence>
<evidence type="ECO:0000256" key="1">
    <source>
        <dbReference type="ARBA" id="ARBA00001966"/>
    </source>
</evidence>
<comment type="cofactor">
    <cofactor evidence="1">
        <name>[4Fe-4S] cluster</name>
        <dbReference type="ChEBI" id="CHEBI:49883"/>
    </cofactor>
</comment>
<organism evidence="8 9">
    <name type="scientific">Natronospira bacteriovora</name>
    <dbReference type="NCBI Taxonomy" id="3069753"/>
    <lineage>
        <taxon>Bacteria</taxon>
        <taxon>Pseudomonadati</taxon>
        <taxon>Pseudomonadota</taxon>
        <taxon>Gammaproteobacteria</taxon>
        <taxon>Natronospirales</taxon>
        <taxon>Natronospiraceae</taxon>
        <taxon>Natronospira</taxon>
    </lineage>
</organism>
<keyword evidence="5" id="KW-0411">Iron-sulfur</keyword>
<dbReference type="RefSeq" id="WP_306727974.1">
    <property type="nucleotide sequence ID" value="NZ_JAVDDT010000003.1"/>
</dbReference>
<evidence type="ECO:0000313" key="9">
    <source>
        <dbReference type="Proteomes" id="UP001239019"/>
    </source>
</evidence>
<keyword evidence="2" id="KW-0949">S-adenosyl-L-methionine</keyword>
<dbReference type="InterPro" id="IPR058240">
    <property type="entry name" value="rSAM_sf"/>
</dbReference>
<dbReference type="SFLD" id="SFLDS00029">
    <property type="entry name" value="Radical_SAM"/>
    <property type="match status" value="1"/>
</dbReference>
<sequence length="867" mass="97511">MSSSPTLAITRGTVILQNGGRIVAARLSGTSRPFPLELPDLLLLSTLFEPARPEAAVRALQEGEAARQLPAMPPASALLERLGQYAQAGLLTAEPSLWATPPSEPACDLSVADDSAPVEAGQRFKLGANFMLEPGAQGYRIYLPRERRWCQLRPALAMLLLSFREGRAVRDVLAETASLGGEDERRQAITCFHEAGLLLPAMERPDRDSVRHAADAPRPDHDAPRRRKARWQDLPADPERIPVYFFPHMENHYPLALGMLFSAIEAFDGGRLLERFQLIPITYMEPRAFLEGPYRKFGPGVWLFSNYMWSVDINLEVSALVKRHHGANLTIHGGPSTPGYRDACEAFFARHESVDLAVHGEGEVTICEVLDQIRRQEGGGPQFHEDGMREVAGVSLRSRQNGSTILHAPRRIRMKQPDRIPSPYAEGIFDVYDGRIDAAIVETNRGCPFACTFCDWGSATNGKVSKLDMDRVRQEIEWTGQHRVPVLWVADANFGMLPRDVEIAGWIAETKRRYGYPREVVVNYTKNATRRLADIIRILGEGGIISQGIISIQTSDEQTLEVINRQNIKTEKYDELIQVFAEQGLPLSTDLMIGLPGITVEAFDRDLQRYMDADVAVKAYPTQLLPNSPMADPGYRARYQIETDENDFLIACYSYTPEELRAMKDIFEVYVACEGYGTLRYVRRYLQWEHGIRGIDFLHAVWNRVRQSPDDFPAITWVLMFFNANKRMPGGWRRFYDEIADFIREHYGIGRDSGLETALTVNELAMPEPGRRYPAEVALEHDFVRWFKARNQQQPVHAEALTDLGPGRITFEDPEHLSLWGVAGEQYDTHQYFWELFSPVSRARSVTLAGEAENSLQSPAAGDAAAG</sequence>
<dbReference type="CDD" id="cd01335">
    <property type="entry name" value="Radical_SAM"/>
    <property type="match status" value="1"/>
</dbReference>
<feature type="region of interest" description="Disordered" evidence="6">
    <location>
        <begin position="208"/>
        <end position="231"/>
    </location>
</feature>
<keyword evidence="3" id="KW-0479">Metal-binding</keyword>
<dbReference type="InterPro" id="IPR051198">
    <property type="entry name" value="BchE-like"/>
</dbReference>
<evidence type="ECO:0000313" key="8">
    <source>
        <dbReference type="EMBL" id="MDQ2069473.1"/>
    </source>
</evidence>